<sequence length="842" mass="95778">MSGPATTIIVTRWETILSTVVLSPQETRIKEQIEHQPVKLEHHTRANDILARIRAEKPHVDVERGLLFTESFRQTEGEPLVLRWAKALYHYAEKATVYIDQDQLIVGRGGSEGRYGLLYPELDGDTLDLAIQKLPTRESSPFDISPEDARIIVEEIAPYWKGKTFHEDLAKALGPETMKLTYNPDEALTSRYVVNETASFRSSLQWVHDYDIVLKKGFGGLRAEAQERLAQLDEFSPIDNCEKRPFLEAEILTADAIILWANRHADLAEQLAVEESDPKRAAELRRIAETCRWVPEHPARTFYEAMQSQWFTQLFSRIEQKTGTIISNGRMDQYLYPFYKADKEAGRITADEAQELFECMWVDMAQYIDLYLSDAGGAFNEGYAHWEAVTIGGQTPEGYDATNELTYILLKSKREFPLNYPDLAARIHTRSPKRYLREVALTIKSGEGFPKLLNDEDVVPLLLSKGAKFDEALDYSVSGCAECRMPNRDTYTSPNAYINFAAALEMVMYNGRMLKYGDEVLGLETGEFEDFTNFDDLFAAFLKQQNNLLKHAFIQQHEIIRLRAEHFATPLGSMLQKLCRDSCIDLHQPKIPGGIDLGYLEYMGYATVIDSLAAIRKLVFEDHVITLHELKEACAHDFEGYEVIRQLLKYAPSYGNDDPYADEIGKVLDRTAQEFTAKYSEQIGVHMDIRLVPFTSHVPFGKVVSATPDGRRAYTPLSDGSSAAQGADHEGPTAILLSNYLTKNFDHNEHAGRLLNIKLSPGCVAGKEGTEKLVEFIETWRDLKLWHVQFNVMNNETLREAQKHPELYRNLIVRIAGYSAFFTELSKDLQDELISRNEQESF</sequence>
<evidence type="ECO:0000313" key="6">
    <source>
        <dbReference type="EMBL" id="KAA8828367.1"/>
    </source>
</evidence>
<dbReference type="EMBL" id="RZUI01000013">
    <property type="protein sequence ID" value="KAA8828367.1"/>
    <property type="molecule type" value="Genomic_DNA"/>
</dbReference>
<evidence type="ECO:0000256" key="2">
    <source>
        <dbReference type="ARBA" id="ARBA00023239"/>
    </source>
</evidence>
<dbReference type="GO" id="GO:0005829">
    <property type="term" value="C:cytosol"/>
    <property type="evidence" value="ECO:0007669"/>
    <property type="project" value="TreeGrafter"/>
</dbReference>
<dbReference type="AlphaFoldDB" id="A0A5M9ZL61"/>
<dbReference type="PANTHER" id="PTHR43641">
    <property type="entry name" value="FORMATE ACETYLTRANSFERASE 3-RELATED"/>
    <property type="match status" value="1"/>
</dbReference>
<dbReference type="PROSITE" id="PS00850">
    <property type="entry name" value="GLY_RADICAL_1"/>
    <property type="match status" value="1"/>
</dbReference>
<feature type="modified residue" description="Glycine radical" evidence="3">
    <location>
        <position position="817"/>
    </location>
</feature>
<evidence type="ECO:0000313" key="7">
    <source>
        <dbReference type="Proteomes" id="UP000412028"/>
    </source>
</evidence>
<evidence type="ECO:0000256" key="3">
    <source>
        <dbReference type="PROSITE-ProRule" id="PRU00493"/>
    </source>
</evidence>
<proteinExistence type="predicted"/>
<organism evidence="6 7">
    <name type="scientific">Bifidobacterium tissieri</name>
    <dbReference type="NCBI Taxonomy" id="1630162"/>
    <lineage>
        <taxon>Bacteria</taxon>
        <taxon>Bacillati</taxon>
        <taxon>Actinomycetota</taxon>
        <taxon>Actinomycetes</taxon>
        <taxon>Bifidobacteriales</taxon>
        <taxon>Bifidobacteriaceae</taxon>
        <taxon>Bifidobacterium</taxon>
    </lineage>
</organism>
<evidence type="ECO:0000259" key="4">
    <source>
        <dbReference type="PROSITE" id="PS51149"/>
    </source>
</evidence>
<keyword evidence="2" id="KW-0456">Lyase</keyword>
<keyword evidence="1 3" id="KW-0556">Organic radical</keyword>
<comment type="caution">
    <text evidence="6">The sequence shown here is derived from an EMBL/GenBank/DDBJ whole genome shotgun (WGS) entry which is preliminary data.</text>
</comment>
<dbReference type="Pfam" id="PF01228">
    <property type="entry name" value="Gly_radical"/>
    <property type="match status" value="1"/>
</dbReference>
<evidence type="ECO:0000256" key="1">
    <source>
        <dbReference type="ARBA" id="ARBA00022818"/>
    </source>
</evidence>
<dbReference type="InterPro" id="IPR001150">
    <property type="entry name" value="Gly_radical"/>
</dbReference>
<dbReference type="OrthoDB" id="9803969at2"/>
<dbReference type="Proteomes" id="UP000412028">
    <property type="component" value="Unassembled WGS sequence"/>
</dbReference>
<dbReference type="Gene3D" id="3.20.70.20">
    <property type="match status" value="1"/>
</dbReference>
<dbReference type="SUPFAM" id="SSF51998">
    <property type="entry name" value="PFL-like glycyl radical enzymes"/>
    <property type="match status" value="1"/>
</dbReference>
<dbReference type="InterPro" id="IPR004184">
    <property type="entry name" value="PFL_dom"/>
</dbReference>
<dbReference type="InterPro" id="IPR019777">
    <property type="entry name" value="Form_AcTrfase_GR_CS"/>
</dbReference>
<evidence type="ECO:0000259" key="5">
    <source>
        <dbReference type="PROSITE" id="PS51554"/>
    </source>
</evidence>
<gene>
    <name evidence="6" type="ORF">EMO89_09365</name>
</gene>
<dbReference type="PROSITE" id="PS51554">
    <property type="entry name" value="PFL"/>
    <property type="match status" value="1"/>
</dbReference>
<dbReference type="GO" id="GO:0016829">
    <property type="term" value="F:lyase activity"/>
    <property type="evidence" value="ECO:0007669"/>
    <property type="project" value="UniProtKB-KW"/>
</dbReference>
<dbReference type="Pfam" id="PF02901">
    <property type="entry name" value="PFL-like"/>
    <property type="match status" value="1"/>
</dbReference>
<dbReference type="InterPro" id="IPR051215">
    <property type="entry name" value="GRE"/>
</dbReference>
<feature type="domain" description="Glycine radical" evidence="4">
    <location>
        <begin position="719"/>
        <end position="842"/>
    </location>
</feature>
<reference evidence="6 7" key="1">
    <citation type="journal article" date="2019" name="Syst. Appl. Microbiol.">
        <title>Characterization of Bifidobacterium species in feaces of the Egyptian fruit bat: Description of B. vespertilionis sp. nov. and B. rousetti sp. nov.</title>
        <authorList>
            <person name="Modesto M."/>
            <person name="Satti M."/>
            <person name="Watanabe K."/>
            <person name="Puglisi E."/>
            <person name="Morelli L."/>
            <person name="Huang C.-H."/>
            <person name="Liou J.-S."/>
            <person name="Miyashita M."/>
            <person name="Tamura T."/>
            <person name="Saito S."/>
            <person name="Mori K."/>
            <person name="Huang L."/>
            <person name="Sciavilla P."/>
            <person name="Sandri C."/>
            <person name="Spiezio C."/>
            <person name="Vitali F."/>
            <person name="Cavalieri D."/>
            <person name="Perpetuini G."/>
            <person name="Tofalo R."/>
            <person name="Bonetti A."/>
            <person name="Arita M."/>
            <person name="Mattarelli P."/>
        </authorList>
    </citation>
    <scope>NUCLEOTIDE SEQUENCE [LARGE SCALE GENOMIC DNA]</scope>
    <source>
        <strain evidence="6 7">RST7</strain>
    </source>
</reference>
<accession>A0A5M9ZL61</accession>
<dbReference type="PROSITE" id="PS51149">
    <property type="entry name" value="GLY_RADICAL_2"/>
    <property type="match status" value="1"/>
</dbReference>
<protein>
    <submittedName>
        <fullName evidence="6">Glycyl radical protein</fullName>
    </submittedName>
</protein>
<feature type="domain" description="PFL" evidence="5">
    <location>
        <begin position="44"/>
        <end position="712"/>
    </location>
</feature>
<name>A0A5M9ZL61_9BIFI</name>
<dbReference type="PANTHER" id="PTHR43641:SF2">
    <property type="entry name" value="DEHYDRATASE YBIW-RELATED"/>
    <property type="match status" value="1"/>
</dbReference>